<accession>A0A0R1S3U6</accession>
<dbReference type="PATRIC" id="fig|1122152.4.peg.158"/>
<dbReference type="EMBL" id="AZFB01000001">
    <property type="protein sequence ID" value="KRL63910.1"/>
    <property type="molecule type" value="Genomic_DNA"/>
</dbReference>
<sequence>MKLILLIEEGKNYGQIPIVDENGKTYFFLQGKLHNINHTLFLKDYHNHELGRLYLDQRNLINKYVIDLVDGNLGQVHQLSHLEFPMLLRPNNYLITGSTKKGSYHFRSAFKEIAECQTMITKKGQAIVCDIININDIPYVLLITGLFSQWNTTMIKLPDLQLNKGQLTTDY</sequence>
<evidence type="ECO:0000313" key="1">
    <source>
        <dbReference type="EMBL" id="KRL63910.1"/>
    </source>
</evidence>
<name>A0A0R1S3U6_9LACO</name>
<protein>
    <recommendedName>
        <fullName evidence="3">YxjI</fullName>
    </recommendedName>
</protein>
<gene>
    <name evidence="1" type="ORF">FC23_GL000157</name>
</gene>
<keyword evidence="2" id="KW-1185">Reference proteome</keyword>
<reference evidence="1 2" key="1">
    <citation type="journal article" date="2015" name="Genome Announc.">
        <title>Expanding the biotechnology potential of lactobacilli through comparative genomics of 213 strains and associated genera.</title>
        <authorList>
            <person name="Sun Z."/>
            <person name="Harris H.M."/>
            <person name="McCann A."/>
            <person name="Guo C."/>
            <person name="Argimon S."/>
            <person name="Zhang W."/>
            <person name="Yang X."/>
            <person name="Jeffery I.B."/>
            <person name="Cooney J.C."/>
            <person name="Kagawa T.F."/>
            <person name="Liu W."/>
            <person name="Song Y."/>
            <person name="Salvetti E."/>
            <person name="Wrobel A."/>
            <person name="Rasinkangas P."/>
            <person name="Parkhill J."/>
            <person name="Rea M.C."/>
            <person name="O'Sullivan O."/>
            <person name="Ritari J."/>
            <person name="Douillard F.P."/>
            <person name="Paul Ross R."/>
            <person name="Yang R."/>
            <person name="Briner A.E."/>
            <person name="Felis G.E."/>
            <person name="de Vos W.M."/>
            <person name="Barrangou R."/>
            <person name="Klaenhammer T.R."/>
            <person name="Caufield P.W."/>
            <person name="Cui Y."/>
            <person name="Zhang H."/>
            <person name="O'Toole P.W."/>
        </authorList>
    </citation>
    <scope>NUCLEOTIDE SEQUENCE [LARGE SCALE GENOMIC DNA]</scope>
    <source>
        <strain evidence="1 2">DSM 15354</strain>
    </source>
</reference>
<proteinExistence type="predicted"/>
<dbReference type="AlphaFoldDB" id="A0A0R1S3U6"/>
<dbReference type="SUPFAM" id="SSF54518">
    <property type="entry name" value="Tubby C-terminal domain-like"/>
    <property type="match status" value="1"/>
</dbReference>
<comment type="caution">
    <text evidence="1">The sequence shown here is derived from an EMBL/GenBank/DDBJ whole genome shotgun (WGS) entry which is preliminary data.</text>
</comment>
<dbReference type="STRING" id="1122152.GCA_000425905_00526"/>
<organism evidence="1 2">
    <name type="scientific">Lactobacillus psittaci DSM 15354</name>
    <dbReference type="NCBI Taxonomy" id="1122152"/>
    <lineage>
        <taxon>Bacteria</taxon>
        <taxon>Bacillati</taxon>
        <taxon>Bacillota</taxon>
        <taxon>Bacilli</taxon>
        <taxon>Lactobacillales</taxon>
        <taxon>Lactobacillaceae</taxon>
        <taxon>Lactobacillus</taxon>
    </lineage>
</organism>
<dbReference type="OrthoDB" id="2303669at2"/>
<evidence type="ECO:0008006" key="3">
    <source>
        <dbReference type="Google" id="ProtNLM"/>
    </source>
</evidence>
<dbReference type="InterPro" id="IPR025659">
    <property type="entry name" value="Tubby-like_C"/>
</dbReference>
<dbReference type="Proteomes" id="UP000051931">
    <property type="component" value="Unassembled WGS sequence"/>
</dbReference>
<dbReference type="eggNOG" id="ENOG50309TI">
    <property type="taxonomic scope" value="Bacteria"/>
</dbReference>
<dbReference type="RefSeq" id="WP_027824719.1">
    <property type="nucleotide sequence ID" value="NZ_AUEI01000004.1"/>
</dbReference>
<evidence type="ECO:0000313" key="2">
    <source>
        <dbReference type="Proteomes" id="UP000051931"/>
    </source>
</evidence>